<evidence type="ECO:0000256" key="5">
    <source>
        <dbReference type="ARBA" id="ARBA00023136"/>
    </source>
</evidence>
<evidence type="ECO:0000256" key="7">
    <source>
        <dbReference type="SAM" id="Phobius"/>
    </source>
</evidence>
<dbReference type="AlphaFoldDB" id="S8D305"/>
<feature type="transmembrane region" description="Helical" evidence="7">
    <location>
        <begin position="203"/>
        <end position="223"/>
    </location>
</feature>
<feature type="transmembrane region" description="Helical" evidence="7">
    <location>
        <begin position="401"/>
        <end position="422"/>
    </location>
</feature>
<keyword evidence="9" id="KW-1185">Reference proteome</keyword>
<evidence type="ECO:0000313" key="8">
    <source>
        <dbReference type="EMBL" id="EPS71786.1"/>
    </source>
</evidence>
<dbReference type="InterPro" id="IPR036259">
    <property type="entry name" value="MFS_trans_sf"/>
</dbReference>
<dbReference type="Proteomes" id="UP000015453">
    <property type="component" value="Unassembled WGS sequence"/>
</dbReference>
<keyword evidence="5 7" id="KW-0472">Membrane</keyword>
<feature type="non-terminal residue" evidence="8">
    <location>
        <position position="553"/>
    </location>
</feature>
<dbReference type="PANTHER" id="PTHR11654">
    <property type="entry name" value="OLIGOPEPTIDE TRANSPORTER-RELATED"/>
    <property type="match status" value="1"/>
</dbReference>
<organism evidence="8 9">
    <name type="scientific">Genlisea aurea</name>
    <dbReference type="NCBI Taxonomy" id="192259"/>
    <lineage>
        <taxon>Eukaryota</taxon>
        <taxon>Viridiplantae</taxon>
        <taxon>Streptophyta</taxon>
        <taxon>Embryophyta</taxon>
        <taxon>Tracheophyta</taxon>
        <taxon>Spermatophyta</taxon>
        <taxon>Magnoliopsida</taxon>
        <taxon>eudicotyledons</taxon>
        <taxon>Gunneridae</taxon>
        <taxon>Pentapetalae</taxon>
        <taxon>asterids</taxon>
        <taxon>lamiids</taxon>
        <taxon>Lamiales</taxon>
        <taxon>Lentibulariaceae</taxon>
        <taxon>Genlisea</taxon>
    </lineage>
</organism>
<keyword evidence="3 7" id="KW-0812">Transmembrane</keyword>
<dbReference type="InterPro" id="IPR000109">
    <property type="entry name" value="POT_fam"/>
</dbReference>
<reference evidence="8 9" key="1">
    <citation type="journal article" date="2013" name="BMC Genomics">
        <title>The miniature genome of a carnivorous plant Genlisea aurea contains a low number of genes and short non-coding sequences.</title>
        <authorList>
            <person name="Leushkin E.V."/>
            <person name="Sutormin R.A."/>
            <person name="Nabieva E.R."/>
            <person name="Penin A.A."/>
            <person name="Kondrashov A.S."/>
            <person name="Logacheva M.D."/>
        </authorList>
    </citation>
    <scope>NUCLEOTIDE SEQUENCE [LARGE SCALE GENOMIC DNA]</scope>
</reference>
<gene>
    <name evidence="8" type="ORF">M569_02972</name>
</gene>
<evidence type="ECO:0000256" key="3">
    <source>
        <dbReference type="ARBA" id="ARBA00022692"/>
    </source>
</evidence>
<feature type="transmembrane region" description="Helical" evidence="7">
    <location>
        <begin position="318"/>
        <end position="339"/>
    </location>
</feature>
<protein>
    <submittedName>
        <fullName evidence="8">Nitrate transporter</fullName>
    </submittedName>
</protein>
<feature type="transmembrane region" description="Helical" evidence="7">
    <location>
        <begin position="132"/>
        <end position="156"/>
    </location>
</feature>
<dbReference type="GO" id="GO:0022857">
    <property type="term" value="F:transmembrane transporter activity"/>
    <property type="evidence" value="ECO:0007669"/>
    <property type="project" value="InterPro"/>
</dbReference>
<feature type="transmembrane region" description="Helical" evidence="7">
    <location>
        <begin position="488"/>
        <end position="507"/>
    </location>
</feature>
<proteinExistence type="inferred from homology"/>
<dbReference type="Pfam" id="PF00854">
    <property type="entry name" value="PTR2"/>
    <property type="match status" value="1"/>
</dbReference>
<keyword evidence="4 7" id="KW-1133">Transmembrane helix</keyword>
<feature type="transmembrane region" description="Helical" evidence="7">
    <location>
        <begin position="89"/>
        <end position="112"/>
    </location>
</feature>
<comment type="similarity">
    <text evidence="2">Belongs to the major facilitator superfamily. Proton-dependent oligopeptide transporter (POT/PTR) (TC 2.A.17) family.</text>
</comment>
<dbReference type="CDD" id="cd17416">
    <property type="entry name" value="MFS_NPF1_2"/>
    <property type="match status" value="1"/>
</dbReference>
<feature type="transmembrane region" description="Helical" evidence="7">
    <location>
        <begin position="359"/>
        <end position="380"/>
    </location>
</feature>
<evidence type="ECO:0000256" key="6">
    <source>
        <dbReference type="ARBA" id="ARBA00044504"/>
    </source>
</evidence>
<evidence type="ECO:0000256" key="1">
    <source>
        <dbReference type="ARBA" id="ARBA00004141"/>
    </source>
</evidence>
<accession>S8D305</accession>
<comment type="caution">
    <text evidence="8">The sequence shown here is derived from an EMBL/GenBank/DDBJ whole genome shotgun (WGS) entry which is preliminary data.</text>
</comment>
<dbReference type="GO" id="GO:0016020">
    <property type="term" value="C:membrane"/>
    <property type="evidence" value="ECO:0007669"/>
    <property type="project" value="UniProtKB-SubCell"/>
</dbReference>
<evidence type="ECO:0000313" key="9">
    <source>
        <dbReference type="Proteomes" id="UP000015453"/>
    </source>
</evidence>
<dbReference type="OrthoDB" id="8904098at2759"/>
<feature type="transmembrane region" description="Helical" evidence="7">
    <location>
        <begin position="457"/>
        <end position="476"/>
    </location>
</feature>
<evidence type="ECO:0000256" key="4">
    <source>
        <dbReference type="ARBA" id="ARBA00022989"/>
    </source>
</evidence>
<feature type="transmembrane region" description="Helical" evidence="7">
    <location>
        <begin position="527"/>
        <end position="547"/>
    </location>
</feature>
<dbReference type="Gene3D" id="1.20.1250.20">
    <property type="entry name" value="MFS general substrate transporter like domains"/>
    <property type="match status" value="1"/>
</dbReference>
<name>S8D305_9LAMI</name>
<evidence type="ECO:0000256" key="2">
    <source>
        <dbReference type="ARBA" id="ARBA00005982"/>
    </source>
</evidence>
<comment type="similarity">
    <text evidence="6">Belongs to the major facilitator superfamily. Phosphate:H(+) symporter (TC 2.A.1.9) family.</text>
</comment>
<dbReference type="EMBL" id="AUSU01001111">
    <property type="protein sequence ID" value="EPS71786.1"/>
    <property type="molecule type" value="Genomic_DNA"/>
</dbReference>
<sequence>MEDDKKKMKKEEPKYRGFKALPFVVCNEAFEKLGTLGATSNLLVYLTTVFNMKSIAATNVSYVFNGTCNFGTLVGAFLSDTYLGRYTTLAVATLASFLGLLVLTFTAAFGSLHPVKCGANSGACGGPSGYQLAVLYTSFALLVVGASGIRSCNLAFGADQFNPKTEQGRKGIAAFFNWYYFTFTFAMMIALTVIVYIQTDVSWALGFGIPAILMLLAVVFFLIGTRLYVTVKPEGSPLTSMFQTLYVAFKKRNLKSKDAALFNHVDEDSVNSKLATSDQLRFLNKAAIMTPEDTIAADGSAADKWNLRSIQQVEELKCLINLIPIWFSGVIYYIVLGLMQTYVVFQAMQSDRHLGRGGFQIPAGTYSIFTMIGITIWIPVYDRICVPILRRFTGMRSGITLLQRMGVGLVLGLLTMVVSGLVEKERRRVALHEPTIGTVPNKGAISSMTANLLIPQLLLAGISEAFAVIGEIELFYKQFPENMRSFAGSFLFCGFAISSYLSSSVISAVEKNSDWLAEDLNKGRLDYFYYLVAGMQLANIIYFLLCAKRYNYK</sequence>
<dbReference type="SUPFAM" id="SSF103473">
    <property type="entry name" value="MFS general substrate transporter"/>
    <property type="match status" value="1"/>
</dbReference>
<comment type="subcellular location">
    <subcellularLocation>
        <location evidence="1">Membrane</location>
        <topology evidence="1">Multi-pass membrane protein</topology>
    </subcellularLocation>
</comment>
<feature type="transmembrane region" description="Helical" evidence="7">
    <location>
        <begin position="177"/>
        <end position="197"/>
    </location>
</feature>